<sequence length="146" mass="17094">MNKRIPIALVLTFFAFSLYAQRPVRDRIKTLKVAFITERLSLSSEEAQAFWPIYNAHDEKLEGIRRRERLELKTRIPLVQDLTNQESSALLKKYLSIQNEKHQADQEFISNLQGVLAPKKILLLLKAEEDFKKRLLQQYRKRQGGG</sequence>
<reference evidence="1 2" key="1">
    <citation type="submission" date="2019-02" db="EMBL/GenBank/DDBJ databases">
        <title>Draft genome sequence of Muricauda sp. 176CP4-71.</title>
        <authorList>
            <person name="Park J.-S."/>
        </authorList>
    </citation>
    <scope>NUCLEOTIDE SEQUENCE [LARGE SCALE GENOMIC DNA]</scope>
    <source>
        <strain evidence="1 2">176CP4-71</strain>
    </source>
</reference>
<keyword evidence="2" id="KW-1185">Reference proteome</keyword>
<dbReference type="Proteomes" id="UP000291981">
    <property type="component" value="Unassembled WGS sequence"/>
</dbReference>
<dbReference type="AlphaFoldDB" id="A0A4Q8QGY4"/>
<dbReference type="EMBL" id="SGIU01000001">
    <property type="protein sequence ID" value="TAI49184.1"/>
    <property type="molecule type" value="Genomic_DNA"/>
</dbReference>
<name>A0A4Q8QGY4_9FLAO</name>
<gene>
    <name evidence="1" type="ORF">EW142_05140</name>
</gene>
<dbReference type="OrthoDB" id="675330at2"/>
<protein>
    <recommendedName>
        <fullName evidence="3">Sensor of ECF-type sigma factor</fullName>
    </recommendedName>
</protein>
<evidence type="ECO:0000313" key="1">
    <source>
        <dbReference type="EMBL" id="TAI49184.1"/>
    </source>
</evidence>
<evidence type="ECO:0000313" key="2">
    <source>
        <dbReference type="Proteomes" id="UP000291981"/>
    </source>
</evidence>
<evidence type="ECO:0008006" key="3">
    <source>
        <dbReference type="Google" id="ProtNLM"/>
    </source>
</evidence>
<organism evidence="1 2">
    <name type="scientific">Flagellimonas allohymeniacidonis</name>
    <dbReference type="NCBI Taxonomy" id="2517819"/>
    <lineage>
        <taxon>Bacteria</taxon>
        <taxon>Pseudomonadati</taxon>
        <taxon>Bacteroidota</taxon>
        <taxon>Flavobacteriia</taxon>
        <taxon>Flavobacteriales</taxon>
        <taxon>Flavobacteriaceae</taxon>
        <taxon>Flagellimonas</taxon>
    </lineage>
</organism>
<dbReference type="RefSeq" id="WP_130610600.1">
    <property type="nucleotide sequence ID" value="NZ_SGIU01000001.1"/>
</dbReference>
<accession>A0A4Q8QGY4</accession>
<proteinExistence type="predicted"/>
<comment type="caution">
    <text evidence="1">The sequence shown here is derived from an EMBL/GenBank/DDBJ whole genome shotgun (WGS) entry which is preliminary data.</text>
</comment>